<dbReference type="InterPro" id="IPR036291">
    <property type="entry name" value="NAD(P)-bd_dom_sf"/>
</dbReference>
<sequence length="370" mass="38951">MTIRVGIIGASPDRGWAARAHIPALRALDAFEITAVGTSRTESAQKAARLFDVPHAFTDPGELAAHPDVDLVVITVKVPAHDTLVRAALDAGKHVFSEWPLTRTTAEAEALVALSKNVRNFVGLQARYAPAVAHARELIANGDIGRVTSVNVYAALTKGAGTSLPGWTTYTLDKDNGAGTLEVAGGHHLDAVEFMTSPIAEVSARLSIQRPSYTVEETGEQITVTSPDQVALTGALSSGAVLSAHVHYAKTTDPQTRIEISGTEGDLTIVSSGPGAAMGLQLGELRLLGGGLADGTRTEIAIPERHLWVPEGAEATEVANVARFYRHLGDDIEQGVHSVPDFEAGVRVHRVLDAVRESAATGTRRPVQGS</sequence>
<keyword evidence="5" id="KW-1185">Reference proteome</keyword>
<dbReference type="Gene3D" id="3.30.360.10">
    <property type="entry name" value="Dihydrodipicolinate Reductase, domain 2"/>
    <property type="match status" value="1"/>
</dbReference>
<comment type="caution">
    <text evidence="4">The sequence shown here is derived from an EMBL/GenBank/DDBJ whole genome shotgun (WGS) entry which is preliminary data.</text>
</comment>
<evidence type="ECO:0000259" key="2">
    <source>
        <dbReference type="Pfam" id="PF01408"/>
    </source>
</evidence>
<evidence type="ECO:0000313" key="5">
    <source>
        <dbReference type="Proteomes" id="UP000669179"/>
    </source>
</evidence>
<feature type="domain" description="Gal80p-like C-terminal" evidence="3">
    <location>
        <begin position="130"/>
        <end position="269"/>
    </location>
</feature>
<dbReference type="Proteomes" id="UP000669179">
    <property type="component" value="Unassembled WGS sequence"/>
</dbReference>
<evidence type="ECO:0000259" key="3">
    <source>
        <dbReference type="Pfam" id="PF22685"/>
    </source>
</evidence>
<evidence type="ECO:0000313" key="4">
    <source>
        <dbReference type="EMBL" id="MBO2451735.1"/>
    </source>
</evidence>
<dbReference type="PANTHER" id="PTHR43818:SF11">
    <property type="entry name" value="BCDNA.GH03377"/>
    <property type="match status" value="1"/>
</dbReference>
<dbReference type="SUPFAM" id="SSF55347">
    <property type="entry name" value="Glyceraldehyde-3-phosphate dehydrogenase-like, C-terminal domain"/>
    <property type="match status" value="1"/>
</dbReference>
<dbReference type="InterPro" id="IPR055080">
    <property type="entry name" value="Gal80p-like_C"/>
</dbReference>
<dbReference type="PANTHER" id="PTHR43818">
    <property type="entry name" value="BCDNA.GH03377"/>
    <property type="match status" value="1"/>
</dbReference>
<keyword evidence="1" id="KW-0560">Oxidoreductase</keyword>
<feature type="domain" description="Gfo/Idh/MocA-like oxidoreductase N-terminal" evidence="2">
    <location>
        <begin position="3"/>
        <end position="119"/>
    </location>
</feature>
<dbReference type="EMBL" id="JAGEOJ010000014">
    <property type="protein sequence ID" value="MBO2451735.1"/>
    <property type="molecule type" value="Genomic_DNA"/>
</dbReference>
<gene>
    <name evidence="4" type="ORF">J4573_31920</name>
</gene>
<dbReference type="RefSeq" id="WP_208259643.1">
    <property type="nucleotide sequence ID" value="NZ_JAGEOJ010000014.1"/>
</dbReference>
<proteinExistence type="predicted"/>
<dbReference type="GO" id="GO:0016491">
    <property type="term" value="F:oxidoreductase activity"/>
    <property type="evidence" value="ECO:0007669"/>
    <property type="project" value="UniProtKB-KW"/>
</dbReference>
<evidence type="ECO:0000256" key="1">
    <source>
        <dbReference type="ARBA" id="ARBA00023002"/>
    </source>
</evidence>
<protein>
    <submittedName>
        <fullName evidence="4">Gfo/Idh/MocA family oxidoreductase</fullName>
    </submittedName>
</protein>
<dbReference type="Gene3D" id="3.40.50.720">
    <property type="entry name" value="NAD(P)-binding Rossmann-like Domain"/>
    <property type="match status" value="1"/>
</dbReference>
<organism evidence="4 5">
    <name type="scientific">Actinomadura barringtoniae</name>
    <dbReference type="NCBI Taxonomy" id="1427535"/>
    <lineage>
        <taxon>Bacteria</taxon>
        <taxon>Bacillati</taxon>
        <taxon>Actinomycetota</taxon>
        <taxon>Actinomycetes</taxon>
        <taxon>Streptosporangiales</taxon>
        <taxon>Thermomonosporaceae</taxon>
        <taxon>Actinomadura</taxon>
    </lineage>
</organism>
<dbReference type="SUPFAM" id="SSF51735">
    <property type="entry name" value="NAD(P)-binding Rossmann-fold domains"/>
    <property type="match status" value="1"/>
</dbReference>
<dbReference type="Pfam" id="PF22685">
    <property type="entry name" value="Gal80p_C-like"/>
    <property type="match status" value="1"/>
</dbReference>
<dbReference type="InterPro" id="IPR000683">
    <property type="entry name" value="Gfo/Idh/MocA-like_OxRdtase_N"/>
</dbReference>
<name>A0A939TCY1_9ACTN</name>
<dbReference type="AlphaFoldDB" id="A0A939TCY1"/>
<dbReference type="GO" id="GO:0000166">
    <property type="term" value="F:nucleotide binding"/>
    <property type="evidence" value="ECO:0007669"/>
    <property type="project" value="InterPro"/>
</dbReference>
<reference evidence="4" key="1">
    <citation type="submission" date="2021-03" db="EMBL/GenBank/DDBJ databases">
        <authorList>
            <person name="Kanchanasin P."/>
            <person name="Saeng-In P."/>
            <person name="Phongsopitanun W."/>
            <person name="Yuki M."/>
            <person name="Kudo T."/>
            <person name="Ohkuma M."/>
            <person name="Tanasupawat S."/>
        </authorList>
    </citation>
    <scope>NUCLEOTIDE SEQUENCE</scope>
    <source>
        <strain evidence="4">GKU 128</strain>
    </source>
</reference>
<dbReference type="Pfam" id="PF01408">
    <property type="entry name" value="GFO_IDH_MocA"/>
    <property type="match status" value="1"/>
</dbReference>
<dbReference type="InterPro" id="IPR050463">
    <property type="entry name" value="Gfo/Idh/MocA_oxidrdct_glycsds"/>
</dbReference>
<accession>A0A939TCY1</accession>